<keyword evidence="3" id="KW-1185">Reference proteome</keyword>
<comment type="caution">
    <text evidence="2">The sequence shown here is derived from an EMBL/GenBank/DDBJ whole genome shotgun (WGS) entry which is preliminary data.</text>
</comment>
<reference evidence="2 3" key="1">
    <citation type="journal article" date="2014" name="Genome Announc.">
        <title>Genome Sequence of Bacillus simplex Strain P558, Isolated from a Human Fecal Sample.</title>
        <authorList>
            <person name="Croce O."/>
            <person name="Hugon P."/>
            <person name="Lagier J.C."/>
            <person name="Bibi F."/>
            <person name="Robert C."/>
            <person name="Azhar E.I."/>
            <person name="Raoult D."/>
            <person name="Fournier P.E."/>
        </authorList>
    </citation>
    <scope>NUCLEOTIDE SEQUENCE [LARGE SCALE GENOMIC DNA]</scope>
    <source>
        <strain evidence="2 3">P558</strain>
    </source>
</reference>
<evidence type="ECO:0000313" key="3">
    <source>
        <dbReference type="Proteomes" id="UP000182110"/>
    </source>
</evidence>
<evidence type="ECO:0000313" key="2">
    <source>
        <dbReference type="EMBL" id="CEG31475.1"/>
    </source>
</evidence>
<dbReference type="RefSeq" id="WP_176702838.1">
    <property type="nucleotide sequence ID" value="NZ_CCXW01000001.1"/>
</dbReference>
<evidence type="ECO:0000256" key="1">
    <source>
        <dbReference type="SAM" id="MobiDB-lite"/>
    </source>
</evidence>
<feature type="region of interest" description="Disordered" evidence="1">
    <location>
        <begin position="1"/>
        <end position="25"/>
    </location>
</feature>
<dbReference type="Proteomes" id="UP000182110">
    <property type="component" value="Unassembled WGS sequence"/>
</dbReference>
<accession>A0AAN2PH77</accession>
<proteinExistence type="predicted"/>
<organism evidence="2 3">
    <name type="scientific">Peribacillus simplex</name>
    <dbReference type="NCBI Taxonomy" id="1478"/>
    <lineage>
        <taxon>Bacteria</taxon>
        <taxon>Bacillati</taxon>
        <taxon>Bacillota</taxon>
        <taxon>Bacilli</taxon>
        <taxon>Bacillales</taxon>
        <taxon>Bacillaceae</taxon>
        <taxon>Peribacillus</taxon>
    </lineage>
</organism>
<dbReference type="EMBL" id="CCXW01000001">
    <property type="protein sequence ID" value="CEG31475.1"/>
    <property type="molecule type" value="Genomic_DNA"/>
</dbReference>
<protein>
    <submittedName>
        <fullName evidence="2">Uncharacterized protein</fullName>
    </submittedName>
</protein>
<name>A0AAN2PH77_9BACI</name>
<dbReference type="AlphaFoldDB" id="A0AAN2PH77"/>
<gene>
    <name evidence="2" type="ORF">BN1180_01619</name>
</gene>
<feature type="compositionally biased region" description="Basic and acidic residues" evidence="1">
    <location>
        <begin position="1"/>
        <end position="17"/>
    </location>
</feature>
<sequence>MVKKWTKQEENKQKAMDKPPCTLKRKNEPNLRLMAMAFSNLYHQTKNIDKRSNDEE</sequence>